<keyword evidence="4" id="KW-1185">Reference proteome</keyword>
<dbReference type="EMBL" id="JAWDGP010003216">
    <property type="protein sequence ID" value="KAK3776438.1"/>
    <property type="molecule type" value="Genomic_DNA"/>
</dbReference>
<dbReference type="PROSITE" id="PS50888">
    <property type="entry name" value="BHLH"/>
    <property type="match status" value="1"/>
</dbReference>
<dbReference type="PANTHER" id="PTHR23349:SF108">
    <property type="entry name" value="BHLH DOMAIN-CONTAINING PROTEIN"/>
    <property type="match status" value="1"/>
</dbReference>
<gene>
    <name evidence="3" type="ORF">RRG08_023790</name>
</gene>
<dbReference type="Gene3D" id="4.10.280.10">
    <property type="entry name" value="Helix-loop-helix DNA-binding domain"/>
    <property type="match status" value="1"/>
</dbReference>
<keyword evidence="1" id="KW-0238">DNA-binding</keyword>
<dbReference type="InterPro" id="IPR050283">
    <property type="entry name" value="E-box_TF_Regulators"/>
</dbReference>
<dbReference type="InterPro" id="IPR036638">
    <property type="entry name" value="HLH_DNA-bd_sf"/>
</dbReference>
<dbReference type="GO" id="GO:0000981">
    <property type="term" value="F:DNA-binding transcription factor activity, RNA polymerase II-specific"/>
    <property type="evidence" value="ECO:0007669"/>
    <property type="project" value="TreeGrafter"/>
</dbReference>
<organism evidence="3 4">
    <name type="scientific">Elysia crispata</name>
    <name type="common">lettuce slug</name>
    <dbReference type="NCBI Taxonomy" id="231223"/>
    <lineage>
        <taxon>Eukaryota</taxon>
        <taxon>Metazoa</taxon>
        <taxon>Spiralia</taxon>
        <taxon>Lophotrochozoa</taxon>
        <taxon>Mollusca</taxon>
        <taxon>Gastropoda</taxon>
        <taxon>Heterobranchia</taxon>
        <taxon>Euthyneura</taxon>
        <taxon>Panpulmonata</taxon>
        <taxon>Sacoglossa</taxon>
        <taxon>Placobranchoidea</taxon>
        <taxon>Plakobranchidae</taxon>
        <taxon>Elysia</taxon>
    </lineage>
</organism>
<evidence type="ECO:0000256" key="1">
    <source>
        <dbReference type="ARBA" id="ARBA00023125"/>
    </source>
</evidence>
<sequence length="330" mass="37059">MTNYEGSPAAQFDSMFNHNFAGFLEAKTSIARSYNYAYRQDRSRGCSDYGESPENKPTCLYAPPPRNSPIYGSSCMLTPLSPYPSGSPSSTVSHSNENYGMMRDMVIASPPCRRRLDFNDGASVLEISLEAPVAVAKRNERERNRVKLINMTFQKLRQHLPLMGVGSKGKSRKLSKVQTLRSAIDYIRELQQQVHKNQQHQQHPHHQQGALSKLHDEFLQMKYCSSYCNSSEEDNLAEDEDFLDDDKSVFERYSPAQSLDDTCVNSNSFNSANMSTTITHRNDNNNNISRSANVNGGVALPEAYPSIISFGDEIKFIVEDHHLASGNNPE</sequence>
<dbReference type="AlphaFoldDB" id="A0AAE0ZVH2"/>
<proteinExistence type="predicted"/>
<dbReference type="CDD" id="cd11418">
    <property type="entry name" value="bHLH_TS_ASCL"/>
    <property type="match status" value="1"/>
</dbReference>
<comment type="caution">
    <text evidence="3">The sequence shown here is derived from an EMBL/GenBank/DDBJ whole genome shotgun (WGS) entry which is preliminary data.</text>
</comment>
<dbReference type="Pfam" id="PF00010">
    <property type="entry name" value="HLH"/>
    <property type="match status" value="1"/>
</dbReference>
<dbReference type="GO" id="GO:0032502">
    <property type="term" value="P:developmental process"/>
    <property type="evidence" value="ECO:0007669"/>
    <property type="project" value="TreeGrafter"/>
</dbReference>
<reference evidence="3" key="1">
    <citation type="journal article" date="2023" name="G3 (Bethesda)">
        <title>A reference genome for the long-term kleptoplast-retaining sea slug Elysia crispata morphotype clarki.</title>
        <authorList>
            <person name="Eastman K.E."/>
            <person name="Pendleton A.L."/>
            <person name="Shaikh M.A."/>
            <person name="Suttiyut T."/>
            <person name="Ogas R."/>
            <person name="Tomko P."/>
            <person name="Gavelis G."/>
            <person name="Widhalm J.R."/>
            <person name="Wisecaver J.H."/>
        </authorList>
    </citation>
    <scope>NUCLEOTIDE SEQUENCE</scope>
    <source>
        <strain evidence="3">ECLA1</strain>
    </source>
</reference>
<protein>
    <recommendedName>
        <fullName evidence="2">BHLH domain-containing protein</fullName>
    </recommendedName>
</protein>
<dbReference type="SUPFAM" id="SSF47459">
    <property type="entry name" value="HLH, helix-loop-helix DNA-binding domain"/>
    <property type="match status" value="1"/>
</dbReference>
<dbReference type="InterPro" id="IPR011598">
    <property type="entry name" value="bHLH_dom"/>
</dbReference>
<accession>A0AAE0ZVH2</accession>
<evidence type="ECO:0000259" key="2">
    <source>
        <dbReference type="PROSITE" id="PS50888"/>
    </source>
</evidence>
<dbReference type="Proteomes" id="UP001283361">
    <property type="component" value="Unassembled WGS sequence"/>
</dbReference>
<dbReference type="SMART" id="SM00353">
    <property type="entry name" value="HLH"/>
    <property type="match status" value="1"/>
</dbReference>
<evidence type="ECO:0000313" key="3">
    <source>
        <dbReference type="EMBL" id="KAK3776438.1"/>
    </source>
</evidence>
<dbReference type="GO" id="GO:0000977">
    <property type="term" value="F:RNA polymerase II transcription regulatory region sequence-specific DNA binding"/>
    <property type="evidence" value="ECO:0007669"/>
    <property type="project" value="TreeGrafter"/>
</dbReference>
<feature type="domain" description="BHLH" evidence="2">
    <location>
        <begin position="133"/>
        <end position="190"/>
    </location>
</feature>
<dbReference type="PANTHER" id="PTHR23349">
    <property type="entry name" value="BASIC HELIX-LOOP-HELIX TRANSCRIPTION FACTOR, TWIST"/>
    <property type="match status" value="1"/>
</dbReference>
<name>A0AAE0ZVH2_9GAST</name>
<evidence type="ECO:0000313" key="4">
    <source>
        <dbReference type="Proteomes" id="UP001283361"/>
    </source>
</evidence>
<dbReference type="GO" id="GO:0046983">
    <property type="term" value="F:protein dimerization activity"/>
    <property type="evidence" value="ECO:0007669"/>
    <property type="project" value="InterPro"/>
</dbReference>